<dbReference type="OrthoDB" id="775356at2759"/>
<feature type="region of interest" description="Disordered" evidence="1">
    <location>
        <begin position="1"/>
        <end position="100"/>
    </location>
</feature>
<dbReference type="InterPro" id="IPR000593">
    <property type="entry name" value="RasGAP_C"/>
</dbReference>
<name>A0A3N4IPC8_ASCIM</name>
<dbReference type="Gene3D" id="1.10.418.10">
    <property type="entry name" value="Calponin-like domain"/>
    <property type="match status" value="1"/>
</dbReference>
<dbReference type="InterPro" id="IPR001936">
    <property type="entry name" value="RasGAP_dom"/>
</dbReference>
<dbReference type="Pfam" id="PF00307">
    <property type="entry name" value="CH"/>
    <property type="match status" value="1"/>
</dbReference>
<feature type="compositionally biased region" description="Basic and acidic residues" evidence="1">
    <location>
        <begin position="47"/>
        <end position="65"/>
    </location>
</feature>
<dbReference type="STRING" id="1160509.A0A3N4IPC8"/>
<dbReference type="Pfam" id="PF00612">
    <property type="entry name" value="IQ"/>
    <property type="match status" value="3"/>
</dbReference>
<evidence type="ECO:0000313" key="4">
    <source>
        <dbReference type="EMBL" id="RPA87585.1"/>
    </source>
</evidence>
<dbReference type="Pfam" id="PF03836">
    <property type="entry name" value="RasGAP_C"/>
    <property type="match status" value="1"/>
</dbReference>
<dbReference type="GO" id="GO:0005096">
    <property type="term" value="F:GTPase activator activity"/>
    <property type="evidence" value="ECO:0007669"/>
    <property type="project" value="TreeGrafter"/>
</dbReference>
<dbReference type="SMART" id="SM00015">
    <property type="entry name" value="IQ"/>
    <property type="match status" value="11"/>
</dbReference>
<evidence type="ECO:0000259" key="3">
    <source>
        <dbReference type="PROSITE" id="PS50021"/>
    </source>
</evidence>
<dbReference type="InterPro" id="IPR036872">
    <property type="entry name" value="CH_dom_sf"/>
</dbReference>
<evidence type="ECO:0000259" key="2">
    <source>
        <dbReference type="PROSITE" id="PS50018"/>
    </source>
</evidence>
<feature type="region of interest" description="Disordered" evidence="1">
    <location>
        <begin position="366"/>
        <end position="386"/>
    </location>
</feature>
<dbReference type="Gene3D" id="1.10.506.10">
    <property type="entry name" value="GTPase Activation - p120gap, domain 1"/>
    <property type="match status" value="1"/>
</dbReference>
<dbReference type="Proteomes" id="UP000275078">
    <property type="component" value="Unassembled WGS sequence"/>
</dbReference>
<dbReference type="Pfam" id="PF00616">
    <property type="entry name" value="RasGAP"/>
    <property type="match status" value="1"/>
</dbReference>
<dbReference type="InterPro" id="IPR008936">
    <property type="entry name" value="Rho_GTPase_activation_prot"/>
</dbReference>
<dbReference type="GO" id="GO:0005938">
    <property type="term" value="C:cell cortex"/>
    <property type="evidence" value="ECO:0007669"/>
    <property type="project" value="TreeGrafter"/>
</dbReference>
<protein>
    <recommendedName>
        <fullName evidence="6">Ras GTPase-activating-like protein rng2</fullName>
    </recommendedName>
</protein>
<sequence length="1664" mass="191646">MPEKRNSVSNVRQALAALETSNPNATTTDSPALSRPPPITTNSNRHSFHDTRFLREERERKEQKEQSALLGSPLSPSTDRLAGRRPGFGHTHSSSLGGNELVLRDRKEQDAIELPSSPPPARSTGRPRLAHTHTASLTGNELSSLKHSSVSHLRTLSQVSTKGATEFAVTESADVAGMHGRKRLQRAPTDQMSSWERMNWMDKRRKYIQAYEYLCHIGEAKEWIEECITEEIPAIVELEEALRNGVTLAKVVRVFAPELVPRIFDAPKLQFRHSDNITRFFRFLKQVELPEVFHFELTDLYNKKNIPKVIYCIHALAFLLFRLGMTEKAIGNLVGKLEFTEDEIQNTQRGLDIAGVTLPSFRGMDKHFGDQPAEPEEPEESEEDRIERELHENEYHIEQLQRIARGALVRLGLARKMQVLWDEEPAITELQAAIRGMFARTSYAYRSDMFSWSRDVQAHTRGFLARRRFGKKARAFAGKEEKETLVKLQSKIRANAVRQKLQKTRNDAQKQTKSVTRLQGAIRGALLRKSFGEQQKDVTKHVDAVSKTQAAIRGRLTRARIDEKKKLLANAEPAIVKIQARARGLALRSKMQVVQEDLASKDDVKFPQLQAAARGILVRKKFTELKEALSACDDEKLHHLQSAARGVLQRKTFNDLVKSLHGNEDLWTRLQAQARGVMVRDEYQDTLEVLEEFTPEAVRLQAGCRAVLVRKQVKDTNSRLEAALDIIVDLQARARGTYRRRKVNEVLDALKKQEEVVTKVQSTARGFLFRKQHFAFLAELEKTSDSVTRLNAWIRAATVRGQVADIIASLEEEEEQIIELQSYARGFMQRKKFQEKLKFFKDNMEKVVKIQSFVRAKQQGEAYRSLVSGKNPPVGTIKNFVHLLNDSDFDFDEEIEFERLRKNVIQHVRANEMAEQYIDQLDIKIALLVKNKITLDEVIKHQKRFTGHVGNLLSNVDLSSSDPFDLKALNKNSRRKLELYQTLFFALQTQPVYLARFFRRVREQATPDKEIKRIETLVMGLFGYAQKRREEYYLLKLISRSIKEEVDMCEGMQDYLKGNFFWGRLMMNYVRSPRDRKFMRDFLGPLVRENIIENDELDLESDPMQIYRSSVNQEELRTGRRSSRKQNIAREEAIRDPETRETFIQHLQDLRDLADTFLAALEDNLHRLPFGVRYLAQQSVQALIVRFPNESYEAILQIVGHFIYQRYINPVILSPDSYGASEKVLTPMHKKNLGELSKMISQISAGKLFTHENVYLQPLNEYVSAAIRRMRDIFADVISIQSAEDHFGIDEFDDLTSTQKPILYIKMADIFAIHQMIAQEAEFIAPSREDQLRDIVRELGSVKTNEEALQTFSGAEITLQLNPRFQKVDDTESEIKALLVETKRCILYIIRIQTGSNLMEILVKPICHEDEERWMQLVREEQSGKRKGAYSEMHALSDVSSMTYAELKRTALENIINLEKTGRITRKNQYQDLLNAIATDIRTKHKRRIERGRELDNVKQTLAHLNEKATYLEGQLQSYNDYIEQAMVTLQSKKGKKRSIMPFTRQYFHMKELKKSGKVPKFGSYKYSAKALAEKGVLVTLQGYVESQWDKVNFTLSSDEVGVFFLEASHGTIQIPGASAHVPLDDLLQAQFNNHQFMNLFEGMIKLNVNLFLHLLFRKFYRDE</sequence>
<dbReference type="InterPro" id="IPR000048">
    <property type="entry name" value="IQ_motif_EF-hand-BS"/>
</dbReference>
<evidence type="ECO:0000313" key="5">
    <source>
        <dbReference type="Proteomes" id="UP000275078"/>
    </source>
</evidence>
<evidence type="ECO:0000256" key="1">
    <source>
        <dbReference type="SAM" id="MobiDB-lite"/>
    </source>
</evidence>
<feature type="compositionally biased region" description="Acidic residues" evidence="1">
    <location>
        <begin position="373"/>
        <end position="384"/>
    </location>
</feature>
<keyword evidence="5" id="KW-1185">Reference proteome</keyword>
<dbReference type="PROSITE" id="PS50096">
    <property type="entry name" value="IQ"/>
    <property type="match status" value="13"/>
</dbReference>
<feature type="domain" description="Ras-GAP" evidence="2">
    <location>
        <begin position="1029"/>
        <end position="1245"/>
    </location>
</feature>
<dbReference type="PANTHER" id="PTHR14149">
    <property type="entry name" value="RAS GTPASE-ACTIVATING PROTEIN WITH IQ MOTIF"/>
    <property type="match status" value="1"/>
</dbReference>
<accession>A0A3N4IPC8</accession>
<dbReference type="EMBL" id="ML119646">
    <property type="protein sequence ID" value="RPA87585.1"/>
    <property type="molecule type" value="Genomic_DNA"/>
</dbReference>
<reference evidence="4 5" key="1">
    <citation type="journal article" date="2018" name="Nat. Ecol. Evol.">
        <title>Pezizomycetes genomes reveal the molecular basis of ectomycorrhizal truffle lifestyle.</title>
        <authorList>
            <person name="Murat C."/>
            <person name="Payen T."/>
            <person name="Noel B."/>
            <person name="Kuo A."/>
            <person name="Morin E."/>
            <person name="Chen J."/>
            <person name="Kohler A."/>
            <person name="Krizsan K."/>
            <person name="Balestrini R."/>
            <person name="Da Silva C."/>
            <person name="Montanini B."/>
            <person name="Hainaut M."/>
            <person name="Levati E."/>
            <person name="Barry K.W."/>
            <person name="Belfiori B."/>
            <person name="Cichocki N."/>
            <person name="Clum A."/>
            <person name="Dockter R.B."/>
            <person name="Fauchery L."/>
            <person name="Guy J."/>
            <person name="Iotti M."/>
            <person name="Le Tacon F."/>
            <person name="Lindquist E.A."/>
            <person name="Lipzen A."/>
            <person name="Malagnac F."/>
            <person name="Mello A."/>
            <person name="Molinier V."/>
            <person name="Miyauchi S."/>
            <person name="Poulain J."/>
            <person name="Riccioni C."/>
            <person name="Rubini A."/>
            <person name="Sitrit Y."/>
            <person name="Splivallo R."/>
            <person name="Traeger S."/>
            <person name="Wang M."/>
            <person name="Zifcakova L."/>
            <person name="Wipf D."/>
            <person name="Zambonelli A."/>
            <person name="Paolocci F."/>
            <person name="Nowrousian M."/>
            <person name="Ottonello S."/>
            <person name="Baldrian P."/>
            <person name="Spatafora J.W."/>
            <person name="Henrissat B."/>
            <person name="Nagy L.G."/>
            <person name="Aury J.M."/>
            <person name="Wincker P."/>
            <person name="Grigoriev I.V."/>
            <person name="Bonfante P."/>
            <person name="Martin F.M."/>
        </authorList>
    </citation>
    <scope>NUCLEOTIDE SEQUENCE [LARGE SCALE GENOMIC DNA]</scope>
    <source>
        <strain evidence="4 5">RN42</strain>
    </source>
</reference>
<dbReference type="PANTHER" id="PTHR14149:SF14">
    <property type="entry name" value="CALPONIN-HOMOLOGY (CH) DOMAIN-CONTAINING PROTEIN"/>
    <property type="match status" value="1"/>
</dbReference>
<organism evidence="4 5">
    <name type="scientific">Ascobolus immersus RN42</name>
    <dbReference type="NCBI Taxonomy" id="1160509"/>
    <lineage>
        <taxon>Eukaryota</taxon>
        <taxon>Fungi</taxon>
        <taxon>Dikarya</taxon>
        <taxon>Ascomycota</taxon>
        <taxon>Pezizomycotina</taxon>
        <taxon>Pezizomycetes</taxon>
        <taxon>Pezizales</taxon>
        <taxon>Ascobolaceae</taxon>
        <taxon>Ascobolus</taxon>
    </lineage>
</organism>
<feature type="domain" description="Calponin-homology (CH)" evidence="3">
    <location>
        <begin position="214"/>
        <end position="320"/>
    </location>
</feature>
<dbReference type="SUPFAM" id="SSF47576">
    <property type="entry name" value="Calponin-homology domain, CH-domain"/>
    <property type="match status" value="1"/>
</dbReference>
<proteinExistence type="predicted"/>
<feature type="compositionally biased region" description="Polar residues" evidence="1">
    <location>
        <begin position="19"/>
        <end position="31"/>
    </location>
</feature>
<dbReference type="SUPFAM" id="SSF48350">
    <property type="entry name" value="GTPase activation domain, GAP"/>
    <property type="match status" value="1"/>
</dbReference>
<dbReference type="CDD" id="cd21206">
    <property type="entry name" value="CH_IQGAP"/>
    <property type="match status" value="1"/>
</dbReference>
<gene>
    <name evidence="4" type="ORF">BJ508DRAFT_202815</name>
</gene>
<dbReference type="PROSITE" id="PS50021">
    <property type="entry name" value="CH"/>
    <property type="match status" value="1"/>
</dbReference>
<evidence type="ECO:0008006" key="6">
    <source>
        <dbReference type="Google" id="ProtNLM"/>
    </source>
</evidence>
<dbReference type="SMART" id="SM00323">
    <property type="entry name" value="RasGAP"/>
    <property type="match status" value="1"/>
</dbReference>
<dbReference type="SMART" id="SM00033">
    <property type="entry name" value="CH"/>
    <property type="match status" value="1"/>
</dbReference>
<dbReference type="InterPro" id="IPR001715">
    <property type="entry name" value="CH_dom"/>
</dbReference>
<dbReference type="SUPFAM" id="SSF143885">
    <property type="entry name" value="RGC domain-like"/>
    <property type="match status" value="1"/>
</dbReference>
<dbReference type="PROSITE" id="PS50018">
    <property type="entry name" value="RAS_GTPASE_ACTIV_2"/>
    <property type="match status" value="1"/>
</dbReference>